<feature type="signal peptide" evidence="1">
    <location>
        <begin position="1"/>
        <end position="21"/>
    </location>
</feature>
<dbReference type="AlphaFoldDB" id="C6SYJ5"/>
<reference evidence="2" key="1">
    <citation type="submission" date="2009-08" db="EMBL/GenBank/DDBJ databases">
        <authorList>
            <person name="Cheung F."/>
            <person name="Xiao Y."/>
            <person name="Chan A."/>
            <person name="Moskal W."/>
            <person name="Town C.D."/>
        </authorList>
    </citation>
    <scope>NUCLEOTIDE SEQUENCE</scope>
</reference>
<evidence type="ECO:0000313" key="2">
    <source>
        <dbReference type="EMBL" id="ACU14318.1"/>
    </source>
</evidence>
<name>C6SYJ5_SOYBN</name>
<protein>
    <submittedName>
        <fullName evidence="2">Uncharacterized protein</fullName>
    </submittedName>
</protein>
<sequence length="146" mass="16172">MGKQGSLKMGKLIFFLSFILSNVEVPQFINASIFVRSNHSEPVPHIVLLQVLLSQVLEVPFGEVAVGSNNDFGLLTYDGDGVAESTGLATNLNPLLKELLERRNVHDLVLHRLRAVNGECRTLLLVLRSSCTSSTHFFSHFLLRIS</sequence>
<organism evidence="2">
    <name type="scientific">Glycine max</name>
    <name type="common">Soybean</name>
    <name type="synonym">Glycine hispida</name>
    <dbReference type="NCBI Taxonomy" id="3847"/>
    <lineage>
        <taxon>Eukaryota</taxon>
        <taxon>Viridiplantae</taxon>
        <taxon>Streptophyta</taxon>
        <taxon>Embryophyta</taxon>
        <taxon>Tracheophyta</taxon>
        <taxon>Spermatophyta</taxon>
        <taxon>Magnoliopsida</taxon>
        <taxon>eudicotyledons</taxon>
        <taxon>Gunneridae</taxon>
        <taxon>Pentapetalae</taxon>
        <taxon>rosids</taxon>
        <taxon>fabids</taxon>
        <taxon>Fabales</taxon>
        <taxon>Fabaceae</taxon>
        <taxon>Papilionoideae</taxon>
        <taxon>50 kb inversion clade</taxon>
        <taxon>NPAAA clade</taxon>
        <taxon>indigoferoid/millettioid clade</taxon>
        <taxon>Phaseoleae</taxon>
        <taxon>Glycine</taxon>
        <taxon>Glycine subgen. Soja</taxon>
    </lineage>
</organism>
<feature type="chain" id="PRO_5002969880" evidence="1">
    <location>
        <begin position="22"/>
        <end position="146"/>
    </location>
</feature>
<evidence type="ECO:0000256" key="1">
    <source>
        <dbReference type="SAM" id="SignalP"/>
    </source>
</evidence>
<accession>C6SYJ5</accession>
<keyword evidence="1" id="KW-0732">Signal</keyword>
<proteinExistence type="evidence at transcript level"/>
<dbReference type="EMBL" id="BT090243">
    <property type="protein sequence ID" value="ACU14318.1"/>
    <property type="molecule type" value="mRNA"/>
</dbReference>